<dbReference type="RefSeq" id="WP_092615531.1">
    <property type="nucleotide sequence ID" value="NZ_FMYK01000001.1"/>
</dbReference>
<dbReference type="Proteomes" id="UP000242317">
    <property type="component" value="Unassembled WGS sequence"/>
</dbReference>
<keyword evidence="3" id="KW-1185">Reference proteome</keyword>
<gene>
    <name evidence="2" type="ORF">SAMN05421749_101531</name>
</gene>
<dbReference type="AlphaFoldDB" id="A0A1G6GX11"/>
<dbReference type="InterPro" id="IPR011990">
    <property type="entry name" value="TPR-like_helical_dom_sf"/>
</dbReference>
<feature type="compositionally biased region" description="Basic and acidic residues" evidence="1">
    <location>
        <begin position="44"/>
        <end position="56"/>
    </location>
</feature>
<sequence>MPKSSQPSLFSQLSLVFASLSILGLVGCQSLPSTSNTPTAKTETQSEEKPKEKESKVVVTALPDDGIRRESQPLPSRQPPRVILPENQNNTKKLKDGQGVPAYQNLMQSYLKNLRQNNLKEAESSLIQAQRIAPQSAEVYRELARLANLRKQGSSAEAFARKGLSFAQNNTIRKQLWEQILESAKLRNNANLARQAQQMMQRY</sequence>
<dbReference type="PROSITE" id="PS51257">
    <property type="entry name" value="PROKAR_LIPOPROTEIN"/>
    <property type="match status" value="1"/>
</dbReference>
<reference evidence="3" key="1">
    <citation type="submission" date="2016-09" db="EMBL/GenBank/DDBJ databases">
        <authorList>
            <person name="Varghese N."/>
            <person name="Submissions S."/>
        </authorList>
    </citation>
    <scope>NUCLEOTIDE SEQUENCE [LARGE SCALE GENOMIC DNA]</scope>
    <source>
        <strain evidence="3">ANC 3699</strain>
    </source>
</reference>
<feature type="compositionally biased region" description="Polar residues" evidence="1">
    <location>
        <begin position="30"/>
        <end position="40"/>
    </location>
</feature>
<dbReference type="OrthoDB" id="6711314at2"/>
<evidence type="ECO:0000256" key="1">
    <source>
        <dbReference type="SAM" id="MobiDB-lite"/>
    </source>
</evidence>
<evidence type="ECO:0008006" key="4">
    <source>
        <dbReference type="Google" id="ProtNLM"/>
    </source>
</evidence>
<protein>
    <recommendedName>
        <fullName evidence="4">Tetratricopeptide repeat-containing protein</fullName>
    </recommendedName>
</protein>
<name>A0A1G6GX11_9GAMM</name>
<evidence type="ECO:0000313" key="3">
    <source>
        <dbReference type="Proteomes" id="UP000242317"/>
    </source>
</evidence>
<feature type="region of interest" description="Disordered" evidence="1">
    <location>
        <begin position="30"/>
        <end position="84"/>
    </location>
</feature>
<proteinExistence type="predicted"/>
<dbReference type="EMBL" id="FMYK01000001">
    <property type="protein sequence ID" value="SDB86590.1"/>
    <property type="molecule type" value="Genomic_DNA"/>
</dbReference>
<evidence type="ECO:0000313" key="2">
    <source>
        <dbReference type="EMBL" id="SDB86590.1"/>
    </source>
</evidence>
<organism evidence="2 3">
    <name type="scientific">Acinetobacter marinus</name>
    <dbReference type="NCBI Taxonomy" id="281375"/>
    <lineage>
        <taxon>Bacteria</taxon>
        <taxon>Pseudomonadati</taxon>
        <taxon>Pseudomonadota</taxon>
        <taxon>Gammaproteobacteria</taxon>
        <taxon>Moraxellales</taxon>
        <taxon>Moraxellaceae</taxon>
        <taxon>Acinetobacter</taxon>
    </lineage>
</organism>
<dbReference type="SUPFAM" id="SSF48452">
    <property type="entry name" value="TPR-like"/>
    <property type="match status" value="1"/>
</dbReference>
<accession>A0A1G6GX11</accession>
<dbReference type="Gene3D" id="1.25.40.10">
    <property type="entry name" value="Tetratricopeptide repeat domain"/>
    <property type="match status" value="1"/>
</dbReference>